<sequence>MKKALSILFFVIINYSFGQINYEESTFQAITFWDLKEKQNYDITISQYRIVKNDSILKNKIKYQVEIIVIDSTAKNYEIEWHFKNFVTTSNSKIKQEIDKIYEGIKIKYKTDELGVFEKITNLESVRKQIQKKLDNIKKENKSLSDLGSDFTKLEFFLKNKNSLENLFAKDINQFHYFHGVAFELNESQSAKMEVPNLLGGKPFDADITFEMTDINSEYEFAVLRMEQVVNSVELKKSVIEFLKKTRGYKGDYILEELKNEIRMATSMHNTGWPIYSSHIVDINLGDEQTVEIREIELIVDEN</sequence>
<dbReference type="RefSeq" id="WP_113989315.1">
    <property type="nucleotide sequence ID" value="NZ_QLST01000010.1"/>
</dbReference>
<organism evidence="2 3">
    <name type="scientific">Flavobacterium tibetense</name>
    <dbReference type="NCBI Taxonomy" id="2233533"/>
    <lineage>
        <taxon>Bacteria</taxon>
        <taxon>Pseudomonadati</taxon>
        <taxon>Bacteroidota</taxon>
        <taxon>Flavobacteriia</taxon>
        <taxon>Flavobacteriales</taxon>
        <taxon>Flavobacteriaceae</taxon>
        <taxon>Flavobacterium</taxon>
    </lineage>
</organism>
<evidence type="ECO:0000256" key="1">
    <source>
        <dbReference type="SAM" id="Coils"/>
    </source>
</evidence>
<evidence type="ECO:0000313" key="2">
    <source>
        <dbReference type="EMBL" id="RBA28034.1"/>
    </source>
</evidence>
<accession>A0A365P0Z4</accession>
<gene>
    <name evidence="2" type="ORF">DPN68_08960</name>
</gene>
<dbReference type="EMBL" id="QLST01000010">
    <property type="protein sequence ID" value="RBA28034.1"/>
    <property type="molecule type" value="Genomic_DNA"/>
</dbReference>
<reference evidence="2 3" key="1">
    <citation type="submission" date="2018-06" db="EMBL/GenBank/DDBJ databases">
        <title>Flavobacterium tibetense sp. nov., isolated from a wetland YonghuCo on Tibetan Plateau.</title>
        <authorList>
            <person name="Xing P."/>
            <person name="Phurbu D."/>
            <person name="Lu H."/>
        </authorList>
    </citation>
    <scope>NUCLEOTIDE SEQUENCE [LARGE SCALE GENOMIC DNA]</scope>
    <source>
        <strain evidence="2 3">YH5</strain>
    </source>
</reference>
<dbReference type="OrthoDB" id="796401at2"/>
<name>A0A365P0Z4_9FLAO</name>
<keyword evidence="1" id="KW-0175">Coiled coil</keyword>
<keyword evidence="3" id="KW-1185">Reference proteome</keyword>
<dbReference type="AlphaFoldDB" id="A0A365P0Z4"/>
<proteinExistence type="predicted"/>
<comment type="caution">
    <text evidence="2">The sequence shown here is derived from an EMBL/GenBank/DDBJ whole genome shotgun (WGS) entry which is preliminary data.</text>
</comment>
<evidence type="ECO:0000313" key="3">
    <source>
        <dbReference type="Proteomes" id="UP000253319"/>
    </source>
</evidence>
<feature type="coiled-coil region" evidence="1">
    <location>
        <begin position="120"/>
        <end position="147"/>
    </location>
</feature>
<protein>
    <submittedName>
        <fullName evidence="2">Uncharacterized protein</fullName>
    </submittedName>
</protein>
<dbReference type="Proteomes" id="UP000253319">
    <property type="component" value="Unassembled WGS sequence"/>
</dbReference>